<organism evidence="2 3">
    <name type="scientific">Enterococcus faecium</name>
    <name type="common">Streptococcus faecium</name>
    <dbReference type="NCBI Taxonomy" id="1352"/>
    <lineage>
        <taxon>Bacteria</taxon>
        <taxon>Bacillati</taxon>
        <taxon>Bacillota</taxon>
        <taxon>Bacilli</taxon>
        <taxon>Lactobacillales</taxon>
        <taxon>Enterococcaceae</taxon>
        <taxon>Enterococcus</taxon>
    </lineage>
</organism>
<accession>A0A132P8M9</accession>
<sequence length="40" mass="4452">MNLDKLPATGFKLSCYPVKIKKASAGWIRAGAMIEEKKKE</sequence>
<evidence type="ECO:0000313" key="3">
    <source>
        <dbReference type="Proteomes" id="UP000070452"/>
    </source>
</evidence>
<dbReference type="SUPFAM" id="SSF102198">
    <property type="entry name" value="Putative cyclase"/>
    <property type="match status" value="1"/>
</dbReference>
<dbReference type="GO" id="GO:0004061">
    <property type="term" value="F:arylformamidase activity"/>
    <property type="evidence" value="ECO:0007669"/>
    <property type="project" value="InterPro"/>
</dbReference>
<dbReference type="EMBL" id="LRHK01000001">
    <property type="protein sequence ID" value="KWX18673.1"/>
    <property type="molecule type" value="Genomic_DNA"/>
</dbReference>
<comment type="caution">
    <text evidence="2">The sequence shown here is derived from an EMBL/GenBank/DDBJ whole genome shotgun (WGS) entry which is preliminary data.</text>
</comment>
<dbReference type="Gene3D" id="3.50.30.50">
    <property type="entry name" value="Putative cyclase"/>
    <property type="match status" value="1"/>
</dbReference>
<proteinExistence type="predicted"/>
<dbReference type="RefSeq" id="WP_002288777.1">
    <property type="nucleotide sequence ID" value="NZ_CAAAHI010000001.1"/>
</dbReference>
<dbReference type="GO" id="GO:0019441">
    <property type="term" value="P:L-tryptophan catabolic process to kynurenine"/>
    <property type="evidence" value="ECO:0007669"/>
    <property type="project" value="InterPro"/>
</dbReference>
<evidence type="ECO:0000313" key="2">
    <source>
        <dbReference type="EMBL" id="KWX18673.1"/>
    </source>
</evidence>
<dbReference type="EMBL" id="LRHK01000004">
    <property type="protein sequence ID" value="KWX16919.1"/>
    <property type="molecule type" value="Genomic_DNA"/>
</dbReference>
<evidence type="ECO:0000313" key="1">
    <source>
        <dbReference type="EMBL" id="KWX16919.1"/>
    </source>
</evidence>
<dbReference type="PATRIC" id="fig|1352.655.peg.248"/>
<protein>
    <submittedName>
        <fullName evidence="2">Cyclase</fullName>
    </submittedName>
</protein>
<reference evidence="2 3" key="1">
    <citation type="submission" date="2016-01" db="EMBL/GenBank/DDBJ databases">
        <title>Molecular Mechanisms for transfer of large genomic segments between Enterococcus faecium strains.</title>
        <authorList>
            <person name="Garcia-Solache M.A."/>
            <person name="Lebreton F."/>
            <person name="Mclaughlin R.E."/>
            <person name="Whiteaker J.D."/>
            <person name="Gilmore M.S."/>
            <person name="Rice L.B."/>
        </authorList>
    </citation>
    <scope>NUCLEOTIDE SEQUENCE [LARGE SCALE GENOMIC DNA]</scope>
    <source>
        <strain evidence="2 3">D344RRF x C68</strain>
    </source>
</reference>
<name>A0A132P8M9_ENTFC</name>
<dbReference type="InterPro" id="IPR037175">
    <property type="entry name" value="KFase_sf"/>
</dbReference>
<dbReference type="Proteomes" id="UP000070452">
    <property type="component" value="Unassembled WGS sequence"/>
</dbReference>
<gene>
    <name evidence="2" type="ORF">AWT83_09415</name>
    <name evidence="1" type="ORF">AWT83_18460</name>
</gene>
<dbReference type="AlphaFoldDB" id="A0A132P8M9"/>